<evidence type="ECO:0000313" key="2">
    <source>
        <dbReference type="EMBL" id="MDX4957813.1"/>
    </source>
</evidence>
<proteinExistence type="predicted"/>
<dbReference type="NCBIfam" id="TIGR03749">
    <property type="entry name" value="conj_TIGR03749"/>
    <property type="match status" value="1"/>
</dbReference>
<dbReference type="Proteomes" id="UP001287445">
    <property type="component" value="Unassembled WGS sequence"/>
</dbReference>
<name>A0AAJ2R9R1_DELAC</name>
<comment type="caution">
    <text evidence="2">The sequence shown here is derived from an EMBL/GenBank/DDBJ whole genome shotgun (WGS) entry which is preliminary data.</text>
</comment>
<dbReference type="EMBL" id="JAWWMZ010000021">
    <property type="protein sequence ID" value="MDX4957813.1"/>
    <property type="molecule type" value="Genomic_DNA"/>
</dbReference>
<organism evidence="2 3">
    <name type="scientific">Delftia acidovorans</name>
    <name type="common">Pseudomonas acidovorans</name>
    <name type="synonym">Comamonas acidovorans</name>
    <dbReference type="NCBI Taxonomy" id="80866"/>
    <lineage>
        <taxon>Bacteria</taxon>
        <taxon>Pseudomonadati</taxon>
        <taxon>Pseudomonadota</taxon>
        <taxon>Betaproteobacteria</taxon>
        <taxon>Burkholderiales</taxon>
        <taxon>Comamonadaceae</taxon>
        <taxon>Delftia</taxon>
    </lineage>
</organism>
<sequence length="355" mass="36429">MQHRQLLACSLAGLLLLQPLQGAFAQQVEPLNVSGPPPELAGEKSNVPAGQPAEAIDLGQANSQGAGSTVAGMSVPAPLAAAARGSIARSAAAQATLRRVGPAPLSGTASGPAERTVFAREPVRVNLTVGQERLVTLPSDALLHVPSDISAVARIESIGGTIYVTALVPFVPIRIVAELVDSGQQIPMDLVAVADKPARATSSKGELQVSVIEPGSVPNPSARSADEVTSAAAGAGIDMVQLTRHAARQLYAPRRLANAAPGVMQVAVSSDPVPALLRGANVDAAPVGQWKGGALYVTAVRITNKSRFAVEVPLESVRGRWIAATAQHGRLGPAGSDTDTTAIYLVCERSFESCL</sequence>
<dbReference type="RefSeq" id="WP_319076893.1">
    <property type="nucleotide sequence ID" value="NZ_JAWWMZ010000021.1"/>
</dbReference>
<accession>A0AAJ2R9R1</accession>
<feature type="signal peptide" evidence="1">
    <location>
        <begin position="1"/>
        <end position="25"/>
    </location>
</feature>
<dbReference type="Pfam" id="PF11920">
    <property type="entry name" value="DUF3438"/>
    <property type="match status" value="1"/>
</dbReference>
<dbReference type="AlphaFoldDB" id="A0AAJ2R9R1"/>
<gene>
    <name evidence="2" type="ORF">SGN30_30715</name>
</gene>
<feature type="chain" id="PRO_5042519908" evidence="1">
    <location>
        <begin position="26"/>
        <end position="355"/>
    </location>
</feature>
<dbReference type="InterPro" id="IPR021844">
    <property type="entry name" value="Integr_conj_element_PFL4704"/>
</dbReference>
<reference evidence="2" key="1">
    <citation type="submission" date="2023-11" db="EMBL/GenBank/DDBJ databases">
        <title>Identification and selenium tolerance of Delftia acidovorans R3-25.</title>
        <authorList>
            <person name="Zhang S."/>
            <person name="Liu Y."/>
            <person name="Guo Y."/>
        </authorList>
    </citation>
    <scope>NUCLEOTIDE SEQUENCE</scope>
    <source>
        <strain evidence="2">R3-25</strain>
    </source>
</reference>
<evidence type="ECO:0000256" key="1">
    <source>
        <dbReference type="SAM" id="SignalP"/>
    </source>
</evidence>
<protein>
    <submittedName>
        <fullName evidence="2">TIGR03749 family integrating conjugative element protein</fullName>
    </submittedName>
</protein>
<keyword evidence="1" id="KW-0732">Signal</keyword>
<evidence type="ECO:0000313" key="3">
    <source>
        <dbReference type="Proteomes" id="UP001287445"/>
    </source>
</evidence>